<keyword evidence="1" id="KW-0472">Membrane</keyword>
<accession>A0ABU9VEZ0</accession>
<keyword evidence="1" id="KW-1133">Transmembrane helix</keyword>
<evidence type="ECO:0000313" key="3">
    <source>
        <dbReference type="Proteomes" id="UP001418796"/>
    </source>
</evidence>
<keyword evidence="3" id="KW-1185">Reference proteome</keyword>
<evidence type="ECO:0008006" key="4">
    <source>
        <dbReference type="Google" id="ProtNLM"/>
    </source>
</evidence>
<feature type="transmembrane region" description="Helical" evidence="1">
    <location>
        <begin position="5"/>
        <end position="21"/>
    </location>
</feature>
<evidence type="ECO:0000313" key="2">
    <source>
        <dbReference type="EMBL" id="MEN0642403.1"/>
    </source>
</evidence>
<feature type="transmembrane region" description="Helical" evidence="1">
    <location>
        <begin position="63"/>
        <end position="84"/>
    </location>
</feature>
<name>A0ABU9VEZ0_9BACI</name>
<proteinExistence type="predicted"/>
<dbReference type="Proteomes" id="UP001418796">
    <property type="component" value="Unassembled WGS sequence"/>
</dbReference>
<organism evidence="2 3">
    <name type="scientific">Alkalicoccobacillus gibsonii</name>
    <dbReference type="NCBI Taxonomy" id="79881"/>
    <lineage>
        <taxon>Bacteria</taxon>
        <taxon>Bacillati</taxon>
        <taxon>Bacillota</taxon>
        <taxon>Bacilli</taxon>
        <taxon>Bacillales</taxon>
        <taxon>Bacillaceae</taxon>
        <taxon>Alkalicoccobacillus</taxon>
    </lineage>
</organism>
<sequence>MRIWYSYVFLALTVVLSIRFFVDHGFWIPFLFLLFVNALCLIRERALLRKLKENQEKDRQLEYAKLAITQVGLTVVLFGLLVIVI</sequence>
<dbReference type="RefSeq" id="WP_343129528.1">
    <property type="nucleotide sequence ID" value="NZ_JBCITK010000001.1"/>
</dbReference>
<feature type="transmembrane region" description="Helical" evidence="1">
    <location>
        <begin position="27"/>
        <end position="42"/>
    </location>
</feature>
<gene>
    <name evidence="2" type="ORF">MKY91_04400</name>
</gene>
<dbReference type="EMBL" id="JBCITK010000001">
    <property type="protein sequence ID" value="MEN0642403.1"/>
    <property type="molecule type" value="Genomic_DNA"/>
</dbReference>
<reference evidence="2 3" key="1">
    <citation type="submission" date="2024-03" db="EMBL/GenBank/DDBJ databases">
        <title>Bacilli Hybrid Assemblies.</title>
        <authorList>
            <person name="Kovac J."/>
        </authorList>
    </citation>
    <scope>NUCLEOTIDE SEQUENCE [LARGE SCALE GENOMIC DNA]</scope>
    <source>
        <strain evidence="2 3">FSL R7-0666</strain>
    </source>
</reference>
<protein>
    <recommendedName>
        <fullName evidence="4">DUF3899 domain-containing protein</fullName>
    </recommendedName>
</protein>
<comment type="caution">
    <text evidence="2">The sequence shown here is derived from an EMBL/GenBank/DDBJ whole genome shotgun (WGS) entry which is preliminary data.</text>
</comment>
<evidence type="ECO:0000256" key="1">
    <source>
        <dbReference type="SAM" id="Phobius"/>
    </source>
</evidence>
<keyword evidence="1" id="KW-0812">Transmembrane</keyword>